<name>A0ABS2KXT7_9NOCA</name>
<dbReference type="Pfam" id="PF13482">
    <property type="entry name" value="RNase_H_2"/>
    <property type="match status" value="1"/>
</dbReference>
<reference evidence="2 3" key="1">
    <citation type="submission" date="2021-01" db="EMBL/GenBank/DDBJ databases">
        <title>Genomics of switchgrass bacterial isolates.</title>
        <authorList>
            <person name="Shade A."/>
        </authorList>
    </citation>
    <scope>NUCLEOTIDE SEQUENCE [LARGE SCALE GENOMIC DNA]</scope>
    <source>
        <strain evidence="2 3">PvP111</strain>
    </source>
</reference>
<proteinExistence type="predicted"/>
<feature type="domain" description="YprB ribonuclease H-like" evidence="1">
    <location>
        <begin position="440"/>
        <end position="521"/>
    </location>
</feature>
<dbReference type="EMBL" id="JAFBBK010000001">
    <property type="protein sequence ID" value="MBM7416748.1"/>
    <property type="molecule type" value="Genomic_DNA"/>
</dbReference>
<keyword evidence="3" id="KW-1185">Reference proteome</keyword>
<gene>
    <name evidence="2" type="ORF">JOE42_003481</name>
</gene>
<dbReference type="NCBIfam" id="TIGR03491">
    <property type="entry name" value="TM0106 family RecB-like putative nuclease"/>
    <property type="match status" value="1"/>
</dbReference>
<dbReference type="InterPro" id="IPR019993">
    <property type="entry name" value="RecB_nuclease_TM0106_put"/>
</dbReference>
<organism evidence="2 3">
    <name type="scientific">Rhodococcoides corynebacterioides</name>
    <dbReference type="NCBI Taxonomy" id="53972"/>
    <lineage>
        <taxon>Bacteria</taxon>
        <taxon>Bacillati</taxon>
        <taxon>Actinomycetota</taxon>
        <taxon>Actinomycetes</taxon>
        <taxon>Mycobacteriales</taxon>
        <taxon>Nocardiaceae</taxon>
        <taxon>Rhodococcoides</taxon>
    </lineage>
</organism>
<dbReference type="RefSeq" id="WP_204869484.1">
    <property type="nucleotide sequence ID" value="NZ_JAFBBK010000001.1"/>
</dbReference>
<dbReference type="Proteomes" id="UP000703038">
    <property type="component" value="Unassembled WGS sequence"/>
</dbReference>
<evidence type="ECO:0000313" key="2">
    <source>
        <dbReference type="EMBL" id="MBM7416748.1"/>
    </source>
</evidence>
<evidence type="ECO:0000259" key="1">
    <source>
        <dbReference type="Pfam" id="PF13482"/>
    </source>
</evidence>
<accession>A0ABS2KXT7</accession>
<evidence type="ECO:0000313" key="3">
    <source>
        <dbReference type="Proteomes" id="UP000703038"/>
    </source>
</evidence>
<protein>
    <submittedName>
        <fullName evidence="2">RecB family nuclease</fullName>
    </submittedName>
</protein>
<comment type="caution">
    <text evidence="2">The sequence shown here is derived from an EMBL/GenBank/DDBJ whole genome shotgun (WGS) entry which is preliminary data.</text>
</comment>
<dbReference type="InterPro" id="IPR038720">
    <property type="entry name" value="YprB_RNase_H-like_dom"/>
</dbReference>
<sequence>MSHVVPPPAPASGPSVLIDASSLTRCRHRVYLDTAYRSLLVGTAEDTGVQLRREAAAAYRAEIRDTLVAADPQSWVVVSPSMSRSMQVRATRAACESGVERIWNATFADDEDAGRRGRCDMLVRDPDGGYIPVLVVNHKVTDPGSGAVTTPFTSWAPALDPTRKVRPQLRDQLAAVHVHRLLGRIGQAGVSARAGVIGFGAEVMLVHDLTAVETEYDTRFGDRLAIASGSVVTSPSKVSECRSCPWWSECGETLRRTRDVSLVAAGSRADALRSAGIVTIDDLADWTGGVPDEWPHGDFDETVVIARAWIADLPLVRRRDTVTVQRADVEVDVDMESYQEHGAYMWGTLLDRRDGAEPQYRAFVTWEPVPTMDEARSFGEFWSWMQGVRADAHAAGLSFAAYCYSRAAEDKWLLGSARRFAGMPGVPTEAEVREFIDGPDWVDIYIAVSQNFVCPSGKGLKKVAPVAGFHWRDDEAGGEASMAWYRRAVGYDGDVDASQRTRLLEYNEDDVQATRALRVWMDGAAAREIPTAEELGGSSSVTK</sequence>